<accession>B8A2I5</accession>
<evidence type="ECO:0000313" key="2">
    <source>
        <dbReference type="EMBL" id="ACL54384.1"/>
    </source>
</evidence>
<feature type="compositionally biased region" description="Basic and acidic residues" evidence="1">
    <location>
        <begin position="175"/>
        <end position="212"/>
    </location>
</feature>
<evidence type="ECO:0000256" key="1">
    <source>
        <dbReference type="SAM" id="MobiDB-lite"/>
    </source>
</evidence>
<proteinExistence type="evidence at transcript level"/>
<organism evidence="2">
    <name type="scientific">Zea mays</name>
    <name type="common">Maize</name>
    <dbReference type="NCBI Taxonomy" id="4577"/>
    <lineage>
        <taxon>Eukaryota</taxon>
        <taxon>Viridiplantae</taxon>
        <taxon>Streptophyta</taxon>
        <taxon>Embryophyta</taxon>
        <taxon>Tracheophyta</taxon>
        <taxon>Spermatophyta</taxon>
        <taxon>Magnoliopsida</taxon>
        <taxon>Liliopsida</taxon>
        <taxon>Poales</taxon>
        <taxon>Poaceae</taxon>
        <taxon>PACMAD clade</taxon>
        <taxon>Panicoideae</taxon>
        <taxon>Andropogonodae</taxon>
        <taxon>Andropogoneae</taxon>
        <taxon>Tripsacinae</taxon>
        <taxon>Zea</taxon>
    </lineage>
</organism>
<feature type="region of interest" description="Disordered" evidence="1">
    <location>
        <begin position="175"/>
        <end position="280"/>
    </location>
</feature>
<feature type="compositionally biased region" description="Basic and acidic residues" evidence="1">
    <location>
        <begin position="218"/>
        <end position="263"/>
    </location>
</feature>
<name>B8A2I5_MAIZE</name>
<sequence>MHAGSTSGRCCRVAAAAGPFLDSTNLLLIDIDSLCYYTLTNLRLHGNGHVGLDRQLLRRRHGSRDAAVGHAGRICPCSRSCLGGAGAGDRLHVHVDDHDHLRLVHLLHRRRRSFDVDVDGVHLSTAARPGLGRRRGHHHLLGVLRQLRLLHRHRRGLLVPVRHVQRYLRDAEDEAQHVGERHEHVPLQRAVREPDHGAQHQEEGERDGHELHALGPDHLPHDAERRGEYAERDADADPAEHAHAEAGAGDHHGGERGESKDADVEPQQHLGRQRPGGLGRVHQVRGQVRRLDHAPDAVDGHQQLGAGLEQRVEDPQHAAEQRHHVRGRLEPLRRLLAVHAVERRQRRKEHHQRDYVT</sequence>
<reference evidence="2" key="2">
    <citation type="submission" date="2012-06" db="EMBL/GenBank/DDBJ databases">
        <authorList>
            <person name="Yu Y."/>
            <person name="Currie J."/>
            <person name="Lomeli R."/>
            <person name="Angelova A."/>
            <person name="Collura K."/>
            <person name="Wissotski M."/>
            <person name="Campos D."/>
            <person name="Kudrna D."/>
            <person name="Golser W."/>
            <person name="Ashely E."/>
            <person name="Descour A."/>
            <person name="Fernandes J."/>
            <person name="Soderlund C."/>
            <person name="Walbot V."/>
        </authorList>
    </citation>
    <scope>NUCLEOTIDE SEQUENCE</scope>
    <source>
        <strain evidence="2">B73</strain>
    </source>
</reference>
<reference evidence="2" key="1">
    <citation type="journal article" date="2009" name="PLoS Genet.">
        <title>Sequencing, mapping, and analysis of 27,455 maize full-length cDNAs.</title>
        <authorList>
            <person name="Soderlund C."/>
            <person name="Descour A."/>
            <person name="Kudrna D."/>
            <person name="Bomhoff M."/>
            <person name="Boyd L."/>
            <person name="Currie J."/>
            <person name="Angelova A."/>
            <person name="Collura K."/>
            <person name="Wissotski M."/>
            <person name="Ashley E."/>
            <person name="Morrow D."/>
            <person name="Fernandes J."/>
            <person name="Walbot V."/>
            <person name="Yu Y."/>
        </authorList>
    </citation>
    <scope>NUCLEOTIDE SEQUENCE</scope>
    <source>
        <strain evidence="2">B73</strain>
    </source>
</reference>
<protein>
    <submittedName>
        <fullName evidence="2">Uncharacterized protein</fullName>
    </submittedName>
</protein>
<dbReference type="EMBL" id="BT055777">
    <property type="protein sequence ID" value="ACL54384.1"/>
    <property type="molecule type" value="mRNA"/>
</dbReference>
<dbReference type="AlphaFoldDB" id="B8A2I5"/>